<dbReference type="VEuPathDB" id="FungiDB:I7I52_10256"/>
<dbReference type="Proteomes" id="UP000670092">
    <property type="component" value="Unassembled WGS sequence"/>
</dbReference>
<dbReference type="AlphaFoldDB" id="A0A8H7Z252"/>
<protein>
    <submittedName>
        <fullName evidence="2">Uncharacterized protein</fullName>
    </submittedName>
</protein>
<reference evidence="2 3" key="1">
    <citation type="submission" date="2021-01" db="EMBL/GenBank/DDBJ databases">
        <title>Chromosome-level genome assembly of a human fungal pathogen reveals clustering of transcriptionally co-regulated genes.</title>
        <authorList>
            <person name="Voorhies M."/>
            <person name="Cohen S."/>
            <person name="Shea T.P."/>
            <person name="Petrus S."/>
            <person name="Munoz J.F."/>
            <person name="Poplawski S."/>
            <person name="Goldman W.E."/>
            <person name="Michael T."/>
            <person name="Cuomo C.A."/>
            <person name="Sil A."/>
            <person name="Beyhan S."/>
        </authorList>
    </citation>
    <scope>NUCLEOTIDE SEQUENCE [LARGE SCALE GENOMIC DNA]</scope>
    <source>
        <strain evidence="2 3">G184AR</strain>
    </source>
</reference>
<proteinExistence type="predicted"/>
<accession>A0A8H7Z252</accession>
<evidence type="ECO:0000313" key="3">
    <source>
        <dbReference type="Proteomes" id="UP000670092"/>
    </source>
</evidence>
<gene>
    <name evidence="2" type="ORF">I7I52_10256</name>
</gene>
<dbReference type="EMBL" id="JAEVHI010000002">
    <property type="protein sequence ID" value="KAG5299820.1"/>
    <property type="molecule type" value="Genomic_DNA"/>
</dbReference>
<sequence length="71" mass="7915">MFSSGAIISEEKTSTAQEGRSFSEQPFLAPVANSWAWTSSRGILLFPWWKGYVYTIGMNDAAQLPDRKVVT</sequence>
<name>A0A8H7Z252_AJECA</name>
<organism evidence="2 3">
    <name type="scientific">Ajellomyces capsulatus</name>
    <name type="common">Darling's disease fungus</name>
    <name type="synonym">Histoplasma capsulatum</name>
    <dbReference type="NCBI Taxonomy" id="5037"/>
    <lineage>
        <taxon>Eukaryota</taxon>
        <taxon>Fungi</taxon>
        <taxon>Dikarya</taxon>
        <taxon>Ascomycota</taxon>
        <taxon>Pezizomycotina</taxon>
        <taxon>Eurotiomycetes</taxon>
        <taxon>Eurotiomycetidae</taxon>
        <taxon>Onygenales</taxon>
        <taxon>Ajellomycetaceae</taxon>
        <taxon>Histoplasma</taxon>
    </lineage>
</organism>
<feature type="region of interest" description="Disordered" evidence="1">
    <location>
        <begin position="1"/>
        <end position="21"/>
    </location>
</feature>
<evidence type="ECO:0000313" key="2">
    <source>
        <dbReference type="EMBL" id="KAG5299820.1"/>
    </source>
</evidence>
<comment type="caution">
    <text evidence="2">The sequence shown here is derived from an EMBL/GenBank/DDBJ whole genome shotgun (WGS) entry which is preliminary data.</text>
</comment>
<evidence type="ECO:0000256" key="1">
    <source>
        <dbReference type="SAM" id="MobiDB-lite"/>
    </source>
</evidence>